<protein>
    <submittedName>
        <fullName evidence="1">Uncharacterized protein</fullName>
    </submittedName>
</protein>
<name>A0A5C6SQ54_FUSOC</name>
<dbReference type="EMBL" id="VMNF01000009">
    <property type="protein sequence ID" value="TXC00835.1"/>
    <property type="molecule type" value="Genomic_DNA"/>
</dbReference>
<evidence type="ECO:0000313" key="1">
    <source>
        <dbReference type="EMBL" id="TXC00835.1"/>
    </source>
</evidence>
<organism evidence="1 2">
    <name type="scientific">Fusarium oxysporum f. sp. cubense</name>
    <dbReference type="NCBI Taxonomy" id="61366"/>
    <lineage>
        <taxon>Eukaryota</taxon>
        <taxon>Fungi</taxon>
        <taxon>Dikarya</taxon>
        <taxon>Ascomycota</taxon>
        <taxon>Pezizomycotina</taxon>
        <taxon>Sordariomycetes</taxon>
        <taxon>Hypocreomycetidae</taxon>
        <taxon>Hypocreales</taxon>
        <taxon>Nectriaceae</taxon>
        <taxon>Fusarium</taxon>
        <taxon>Fusarium oxysporum species complex</taxon>
    </lineage>
</organism>
<evidence type="ECO:0000313" key="2">
    <source>
        <dbReference type="Proteomes" id="UP000321331"/>
    </source>
</evidence>
<dbReference type="AlphaFoldDB" id="A0A5C6SQ54"/>
<comment type="caution">
    <text evidence="1">The sequence shown here is derived from an EMBL/GenBank/DDBJ whole genome shotgun (WGS) entry which is preliminary data.</text>
</comment>
<accession>A0A5C6SQ54</accession>
<proteinExistence type="predicted"/>
<reference evidence="1 2" key="1">
    <citation type="submission" date="2019-07" db="EMBL/GenBank/DDBJ databases">
        <title>The First High-Quality Draft Genome Sequence of the Causal Agent of the Current Panama Disease Epidemic.</title>
        <authorList>
            <person name="Warmington R.J."/>
            <person name="Kay W."/>
            <person name="Jeffries A."/>
            <person name="Bebber D."/>
            <person name="Moore K."/>
            <person name="Studholme D.J."/>
        </authorList>
    </citation>
    <scope>NUCLEOTIDE SEQUENCE [LARGE SCALE GENOMIC DNA]</scope>
    <source>
        <strain evidence="1 2">TR4</strain>
    </source>
</reference>
<dbReference type="Proteomes" id="UP000321331">
    <property type="component" value="Unassembled WGS sequence"/>
</dbReference>
<sequence length="113" mass="13134">MPHQPLRQLPEVNGFILFPTSSVLYCHIFVSDHQQLFIMFQIIHPFHHKVKGYEKGSRLSRHSCHVSVPNMDCSLINNFQGLHEPAYQTGTVTFFRYPMNIDSYTVFLLPRAS</sequence>
<gene>
    <name evidence="1" type="ORF">FocTR4_00008797</name>
</gene>